<evidence type="ECO:0000256" key="5">
    <source>
        <dbReference type="ARBA" id="ARBA00022729"/>
    </source>
</evidence>
<evidence type="ECO:0000256" key="2">
    <source>
        <dbReference type="ARBA" id="ARBA00004613"/>
    </source>
</evidence>
<comment type="similarity">
    <text evidence="3">Belongs to the RxLR effector family.</text>
</comment>
<keyword evidence="10" id="KW-1185">Reference proteome</keyword>
<feature type="domain" description="RxLR effector PexRD54 WY" evidence="8">
    <location>
        <begin position="88"/>
        <end position="125"/>
    </location>
</feature>
<accession>A0A2P4YDJ5</accession>
<evidence type="ECO:0000313" key="9">
    <source>
        <dbReference type="EMBL" id="POM75861.1"/>
    </source>
</evidence>
<evidence type="ECO:0000259" key="8">
    <source>
        <dbReference type="Pfam" id="PF22748"/>
    </source>
</evidence>
<reference evidence="9 10" key="1">
    <citation type="journal article" date="2017" name="Genome Biol. Evol.">
        <title>Phytophthora megakarya and P. palmivora, closely related causal agents of cacao black pod rot, underwent increases in genome sizes and gene numbers by different mechanisms.</title>
        <authorList>
            <person name="Ali S.S."/>
            <person name="Shao J."/>
            <person name="Lary D.J."/>
            <person name="Kronmiller B."/>
            <person name="Shen D."/>
            <person name="Strem M.D."/>
            <person name="Amoako-Attah I."/>
            <person name="Akrofi A.Y."/>
            <person name="Begoude B.A."/>
            <person name="Ten Hoopen G.M."/>
            <person name="Coulibaly K."/>
            <person name="Kebe B.I."/>
            <person name="Melnick R.L."/>
            <person name="Guiltinan M.J."/>
            <person name="Tyler B.M."/>
            <person name="Meinhardt L.W."/>
            <person name="Bailey B.A."/>
        </authorList>
    </citation>
    <scope>NUCLEOTIDE SEQUENCE [LARGE SCALE GENOMIC DNA]</scope>
    <source>
        <strain evidence="10">sbr112.9</strain>
    </source>
</reference>
<sequence length="690" mass="78275">MRVRYAALATFVFVANVVGAAKATKHHIDTYDLVRQLPEFRRNIATTSLLRGDNAATTRDEERGLPESIIEKAKTAFTATEVTETTLKSWLNKGKSIDDVFTRMRLTQAGDKIFDNPQFFTWLKYADDLSAAKPEKAPSVVATLTAHYGDDVLLRILQAAAKVKKHKEVAVTLEKAQVQRWLVGGESVDDVFRLLKLDKAGADVFSSPMYNTWATYLKIFNGENPTKKANMYGVLRAHYSDDVLSKIFEAGKSIKSLTRDVKRMEATYFQQLLGSGKTPDDVFVLLKLDKTGDDLLSSPQLNTFTNYMKMFNQENPDKQTSLIAAMITSYGDKGVIKLLESGKKVPNTREIATDLETAQFNHWLSNDKGPGVVFKTLSLNMAGNNLLSVPQFSKFTRYSDAFYNKYPGKKMTTMSIIRESYSDIRVVKMIMAAENVPSTKNAVKRMKGELFKSWADPEWSAVLKLKAVSNPDAVFKSLHLDTAGDAIFVNPVYKYWKKFMKFYNKVNPSTADFNIGSTLTTNYGDIAVVKMIMAAEQIPHKQNAARSMEHDLFKSWTDPSIKLDDVFISLKLDIAGDKLFANPMFSFWMKFLDDYNRMVPGKSRPRTILTKIYDDEALLNMINVARENPSTKTLANKLETEMLTQFLYAEKQPMDVAKLLNVREKSDPNWKLWKKYMQDYHKVHFRGITN</sequence>
<evidence type="ECO:0000256" key="3">
    <source>
        <dbReference type="ARBA" id="ARBA00010400"/>
    </source>
</evidence>
<gene>
    <name evidence="9" type="ORF">PHPALM_6977</name>
</gene>
<evidence type="ECO:0000256" key="1">
    <source>
        <dbReference type="ARBA" id="ARBA00004340"/>
    </source>
</evidence>
<dbReference type="OrthoDB" id="122386at2759"/>
<name>A0A2P4YDJ5_9STRA</name>
<feature type="chain" id="PRO_5015163548" evidence="7">
    <location>
        <begin position="24"/>
        <end position="690"/>
    </location>
</feature>
<dbReference type="InterPro" id="IPR054463">
    <property type="entry name" value="PexRD54_WY"/>
</dbReference>
<dbReference type="GO" id="GO:0043657">
    <property type="term" value="C:host cell"/>
    <property type="evidence" value="ECO:0007669"/>
    <property type="project" value="UniProtKB-SubCell"/>
</dbReference>
<proteinExistence type="inferred from homology"/>
<evidence type="ECO:0000256" key="6">
    <source>
        <dbReference type="ARBA" id="ARBA00023026"/>
    </source>
</evidence>
<protein>
    <submittedName>
        <fullName evidence="9">Avirulence protein (Avh)</fullName>
    </submittedName>
</protein>
<keyword evidence="5 7" id="KW-0732">Signal</keyword>
<feature type="domain" description="RxLR effector PexRD54 WY" evidence="8">
    <location>
        <begin position="360"/>
        <end position="398"/>
    </location>
</feature>
<evidence type="ECO:0000256" key="7">
    <source>
        <dbReference type="SAM" id="SignalP"/>
    </source>
</evidence>
<keyword evidence="6" id="KW-0843">Virulence</keyword>
<dbReference type="EMBL" id="NCKW01003625">
    <property type="protein sequence ID" value="POM75861.1"/>
    <property type="molecule type" value="Genomic_DNA"/>
</dbReference>
<evidence type="ECO:0000313" key="10">
    <source>
        <dbReference type="Proteomes" id="UP000237271"/>
    </source>
</evidence>
<dbReference type="Proteomes" id="UP000237271">
    <property type="component" value="Unassembled WGS sequence"/>
</dbReference>
<keyword evidence="4" id="KW-0964">Secreted</keyword>
<comment type="caution">
    <text evidence="9">The sequence shown here is derived from an EMBL/GenBank/DDBJ whole genome shotgun (WGS) entry which is preliminary data.</text>
</comment>
<feature type="signal peptide" evidence="7">
    <location>
        <begin position="1"/>
        <end position="23"/>
    </location>
</feature>
<dbReference type="AlphaFoldDB" id="A0A2P4YDJ5"/>
<evidence type="ECO:0000256" key="4">
    <source>
        <dbReference type="ARBA" id="ARBA00022525"/>
    </source>
</evidence>
<comment type="subcellular location">
    <subcellularLocation>
        <location evidence="1">Host cell</location>
    </subcellularLocation>
    <subcellularLocation>
        <location evidence="2">Secreted</location>
    </subcellularLocation>
</comment>
<dbReference type="Pfam" id="PF22748">
    <property type="entry name" value="PexRD54_WY"/>
    <property type="match status" value="2"/>
</dbReference>
<dbReference type="GO" id="GO:0005576">
    <property type="term" value="C:extracellular region"/>
    <property type="evidence" value="ECO:0007669"/>
    <property type="project" value="UniProtKB-SubCell"/>
</dbReference>
<organism evidence="9 10">
    <name type="scientific">Phytophthora palmivora</name>
    <dbReference type="NCBI Taxonomy" id="4796"/>
    <lineage>
        <taxon>Eukaryota</taxon>
        <taxon>Sar</taxon>
        <taxon>Stramenopiles</taxon>
        <taxon>Oomycota</taxon>
        <taxon>Peronosporomycetes</taxon>
        <taxon>Peronosporales</taxon>
        <taxon>Peronosporaceae</taxon>
        <taxon>Phytophthora</taxon>
    </lineage>
</organism>